<evidence type="ECO:0000256" key="4">
    <source>
        <dbReference type="RuleBase" id="RU361187"/>
    </source>
</evidence>
<feature type="chain" id="PRO_5046050196" evidence="5">
    <location>
        <begin position="25"/>
        <end position="288"/>
    </location>
</feature>
<evidence type="ECO:0000256" key="2">
    <source>
        <dbReference type="ARBA" id="ARBA00022801"/>
    </source>
</evidence>
<evidence type="ECO:0000313" key="7">
    <source>
        <dbReference type="Proteomes" id="UP000715441"/>
    </source>
</evidence>
<proteinExistence type="inferred from homology"/>
<reference evidence="6 7" key="1">
    <citation type="submission" date="2020-04" db="EMBL/GenBank/DDBJ databases">
        <title>Novel species.</title>
        <authorList>
            <person name="Teo W.F.A."/>
            <person name="Lipun K."/>
            <person name="Srisuk N."/>
            <person name="Duangmal K."/>
        </authorList>
    </citation>
    <scope>NUCLEOTIDE SEQUENCE [LARGE SCALE GENOMIC DNA]</scope>
    <source>
        <strain evidence="6 7">K13G38</strain>
    </source>
</reference>
<dbReference type="InterPro" id="IPR023296">
    <property type="entry name" value="Glyco_hydro_beta-prop_sf"/>
</dbReference>
<dbReference type="PANTHER" id="PTHR42812">
    <property type="entry name" value="BETA-XYLOSIDASE"/>
    <property type="match status" value="1"/>
</dbReference>
<dbReference type="RefSeq" id="WP_168518763.1">
    <property type="nucleotide sequence ID" value="NZ_JAAXLS010000017.1"/>
</dbReference>
<evidence type="ECO:0000256" key="1">
    <source>
        <dbReference type="ARBA" id="ARBA00009865"/>
    </source>
</evidence>
<comment type="similarity">
    <text evidence="1 4">Belongs to the glycosyl hydrolase 43 family.</text>
</comment>
<dbReference type="CDD" id="cd08999">
    <property type="entry name" value="GH43_ABN-like"/>
    <property type="match status" value="1"/>
</dbReference>
<feature type="signal peptide" evidence="5">
    <location>
        <begin position="1"/>
        <end position="24"/>
    </location>
</feature>
<dbReference type="SUPFAM" id="SSF75005">
    <property type="entry name" value="Arabinanase/levansucrase/invertase"/>
    <property type="match status" value="1"/>
</dbReference>
<dbReference type="InterPro" id="IPR006710">
    <property type="entry name" value="Glyco_hydro_43"/>
</dbReference>
<keyword evidence="3 4" id="KW-0326">Glycosidase</keyword>
<dbReference type="PANTHER" id="PTHR42812:SF5">
    <property type="entry name" value="ENDO-ARABINASE"/>
    <property type="match status" value="1"/>
</dbReference>
<keyword evidence="7" id="KW-1185">Reference proteome</keyword>
<evidence type="ECO:0000256" key="5">
    <source>
        <dbReference type="SAM" id="SignalP"/>
    </source>
</evidence>
<protein>
    <submittedName>
        <fullName evidence="6">Family 43 glycosylhydrolase</fullName>
    </submittedName>
</protein>
<comment type="caution">
    <text evidence="6">The sequence shown here is derived from an EMBL/GenBank/DDBJ whole genome shotgun (WGS) entry which is preliminary data.</text>
</comment>
<dbReference type="Proteomes" id="UP000715441">
    <property type="component" value="Unassembled WGS sequence"/>
</dbReference>
<keyword evidence="2 4" id="KW-0378">Hydrolase</keyword>
<organism evidence="6 7">
    <name type="scientific">Amycolatopsis acididurans</name>
    <dbReference type="NCBI Taxonomy" id="2724524"/>
    <lineage>
        <taxon>Bacteria</taxon>
        <taxon>Bacillati</taxon>
        <taxon>Actinomycetota</taxon>
        <taxon>Actinomycetes</taxon>
        <taxon>Pseudonocardiales</taxon>
        <taxon>Pseudonocardiaceae</taxon>
        <taxon>Amycolatopsis</taxon>
    </lineage>
</organism>
<accession>A0ABX1J828</accession>
<evidence type="ECO:0000256" key="3">
    <source>
        <dbReference type="ARBA" id="ARBA00023295"/>
    </source>
</evidence>
<keyword evidence="5" id="KW-0732">Signal</keyword>
<dbReference type="Pfam" id="PF04616">
    <property type="entry name" value="Glyco_hydro_43"/>
    <property type="match status" value="1"/>
</dbReference>
<evidence type="ECO:0000313" key="6">
    <source>
        <dbReference type="EMBL" id="NKQ55714.1"/>
    </source>
</evidence>
<sequence>MWRRTTLALAVASLTGLGTVAAHADEQPKLAINHDFADPGILDTGFGYRAYSTNSDAGRIPTATAPKADGPWTIRGDALPTAPSWTAPDAGFWAPDVTQRSDGKYLMYFAANNAAGGDMCVGAATSSQPGGPFAPTGTPAVCDRGGDIDPQGFTDRGHRYLLYKSNAAPTTIWLQEVGSDGLTPRGPRTPLLHADRPEENGNVEAPALVKSGSRYRLYYSAADFASPDYHTSYADSPSITGPYAKNDAPVLSTGGPLRSPGGADVAGGHLFFHSWLGDGHQARGMYVK</sequence>
<dbReference type="InterPro" id="IPR051795">
    <property type="entry name" value="Glycosyl_Hydrlase_43"/>
</dbReference>
<dbReference type="Gene3D" id="2.115.10.20">
    <property type="entry name" value="Glycosyl hydrolase domain, family 43"/>
    <property type="match status" value="1"/>
</dbReference>
<dbReference type="EMBL" id="JAAXLS010000017">
    <property type="protein sequence ID" value="NKQ55714.1"/>
    <property type="molecule type" value="Genomic_DNA"/>
</dbReference>
<gene>
    <name evidence="6" type="ORF">HFP15_22820</name>
</gene>
<name>A0ABX1J828_9PSEU</name>